<dbReference type="PANTHER" id="PTHR45875">
    <property type="entry name" value="METHYLTRANSFERASE N6AMT1"/>
    <property type="match status" value="1"/>
</dbReference>
<evidence type="ECO:0000313" key="9">
    <source>
        <dbReference type="Proteomes" id="UP001500957"/>
    </source>
</evidence>
<name>A0ABN1HCS0_9ACTN</name>
<proteinExistence type="inferred from homology"/>
<sequence length="497" mass="52903">MIALNDPQTAQDIDRIRETFAAADYTTDGVSDLLGHVAELALARHETVPARRAARAAGSPLAALVRLFLLQDTVAAADLPLPLDAATRLGLVETSGDEVRALLDARPHDEGFYVVSDLGSGLDGNVRPVPADHVLGVGGASVSLAELTVRHPVERALDLGTGCGVQALHLTRHARSVVGTDVLPRALQLAALSAGLSGVTVDLREGGLFDPVAGDSFDLIVSNPPFVIGAGDGRRTYRDGGLAGDELCRRLVGAAPGYLSEGGWCQVLANWVHRRGEDWRERVAGWLPGNCDAWALQREILDPAAYVSLWLHDAGDVAGPDYRDRYDAWLGALETEQVEGIGFGWICLRRTEGTGTHRVEDWPHAVEAPLGPHVADAFDRVAWLRTRDDAALLMARLIVADDVTQELIGDPGAEDPQHVVLRQAHGLRRAVQVDTATAALVGACTGQAPAGVLVDAVATLLDEPEDAMRTRLLPQIRDLVGQGFLAPGGLFSGEVRR</sequence>
<dbReference type="SUPFAM" id="SSF53335">
    <property type="entry name" value="S-adenosyl-L-methionine-dependent methyltransferases"/>
    <property type="match status" value="1"/>
</dbReference>
<dbReference type="Pfam" id="PF23186">
    <property type="entry name" value="DUF7059"/>
    <property type="match status" value="1"/>
</dbReference>
<gene>
    <name evidence="8" type="ORF">GCM10009547_48390</name>
</gene>
<dbReference type="GO" id="GO:0008168">
    <property type="term" value="F:methyltransferase activity"/>
    <property type="evidence" value="ECO:0007669"/>
    <property type="project" value="UniProtKB-KW"/>
</dbReference>
<dbReference type="Pfam" id="PF25004">
    <property type="entry name" value="DUF7782"/>
    <property type="match status" value="1"/>
</dbReference>
<keyword evidence="3" id="KW-0808">Transferase</keyword>
<feature type="domain" description="DUF7782" evidence="7">
    <location>
        <begin position="377"/>
        <end position="487"/>
    </location>
</feature>
<dbReference type="InterPro" id="IPR029063">
    <property type="entry name" value="SAM-dependent_MTases_sf"/>
</dbReference>
<dbReference type="InterPro" id="IPR056684">
    <property type="entry name" value="DUF7782"/>
</dbReference>
<keyword evidence="9" id="KW-1185">Reference proteome</keyword>
<evidence type="ECO:0000313" key="8">
    <source>
        <dbReference type="EMBL" id="GAA0638516.1"/>
    </source>
</evidence>
<dbReference type="InterPro" id="IPR002052">
    <property type="entry name" value="DNA_methylase_N6_adenine_CS"/>
</dbReference>
<dbReference type="InterPro" id="IPR052190">
    <property type="entry name" value="Euk-Arch_PrmC-MTase"/>
</dbReference>
<evidence type="ECO:0000256" key="4">
    <source>
        <dbReference type="ARBA" id="ARBA00022691"/>
    </source>
</evidence>
<keyword evidence="4" id="KW-0949">S-adenosyl-L-methionine</keyword>
<dbReference type="InterPro" id="IPR055487">
    <property type="entry name" value="DUF7059"/>
</dbReference>
<evidence type="ECO:0000256" key="3">
    <source>
        <dbReference type="ARBA" id="ARBA00022679"/>
    </source>
</evidence>
<dbReference type="PROSITE" id="PS00092">
    <property type="entry name" value="N6_MTASE"/>
    <property type="match status" value="1"/>
</dbReference>
<dbReference type="InterPro" id="IPR007848">
    <property type="entry name" value="Small_mtfrase_dom"/>
</dbReference>
<dbReference type="CDD" id="cd02440">
    <property type="entry name" value="AdoMet_MTases"/>
    <property type="match status" value="1"/>
</dbReference>
<dbReference type="Proteomes" id="UP001500957">
    <property type="component" value="Unassembled WGS sequence"/>
</dbReference>
<keyword evidence="2 8" id="KW-0489">Methyltransferase</keyword>
<evidence type="ECO:0000256" key="1">
    <source>
        <dbReference type="ARBA" id="ARBA00006149"/>
    </source>
</evidence>
<dbReference type="RefSeq" id="WP_344609707.1">
    <property type="nucleotide sequence ID" value="NZ_BAAAHE010000063.1"/>
</dbReference>
<evidence type="ECO:0000259" key="6">
    <source>
        <dbReference type="Pfam" id="PF23186"/>
    </source>
</evidence>
<dbReference type="GO" id="GO:0032259">
    <property type="term" value="P:methylation"/>
    <property type="evidence" value="ECO:0007669"/>
    <property type="project" value="UniProtKB-KW"/>
</dbReference>
<reference evidence="8 9" key="1">
    <citation type="journal article" date="2019" name="Int. J. Syst. Evol. Microbiol.">
        <title>The Global Catalogue of Microorganisms (GCM) 10K type strain sequencing project: providing services to taxonomists for standard genome sequencing and annotation.</title>
        <authorList>
            <consortium name="The Broad Institute Genomics Platform"/>
            <consortium name="The Broad Institute Genome Sequencing Center for Infectious Disease"/>
            <person name="Wu L."/>
            <person name="Ma J."/>
        </authorList>
    </citation>
    <scope>NUCLEOTIDE SEQUENCE [LARGE SCALE GENOMIC DNA]</scope>
    <source>
        <strain evidence="8 9">JCM 10671</strain>
    </source>
</reference>
<evidence type="ECO:0000259" key="5">
    <source>
        <dbReference type="Pfam" id="PF05175"/>
    </source>
</evidence>
<dbReference type="Gene3D" id="3.40.50.150">
    <property type="entry name" value="Vaccinia Virus protein VP39"/>
    <property type="match status" value="1"/>
</dbReference>
<accession>A0ABN1HCS0</accession>
<dbReference type="Pfam" id="PF05175">
    <property type="entry name" value="MTS"/>
    <property type="match status" value="1"/>
</dbReference>
<feature type="domain" description="DUF7059" evidence="6">
    <location>
        <begin position="22"/>
        <end position="101"/>
    </location>
</feature>
<dbReference type="EMBL" id="BAAAHE010000063">
    <property type="protein sequence ID" value="GAA0638516.1"/>
    <property type="molecule type" value="Genomic_DNA"/>
</dbReference>
<dbReference type="PANTHER" id="PTHR45875:SF1">
    <property type="entry name" value="METHYLTRANSFERASE N6AMT1"/>
    <property type="match status" value="1"/>
</dbReference>
<comment type="similarity">
    <text evidence="1">Belongs to the eukaryotic/archaeal PrmC-related family.</text>
</comment>
<protein>
    <submittedName>
        <fullName evidence="8">Class I SAM-dependent methyltransferase</fullName>
    </submittedName>
</protein>
<comment type="caution">
    <text evidence="8">The sequence shown here is derived from an EMBL/GenBank/DDBJ whole genome shotgun (WGS) entry which is preliminary data.</text>
</comment>
<feature type="domain" description="Methyltransferase small" evidence="5">
    <location>
        <begin position="146"/>
        <end position="270"/>
    </location>
</feature>
<evidence type="ECO:0000256" key="2">
    <source>
        <dbReference type="ARBA" id="ARBA00022603"/>
    </source>
</evidence>
<organism evidence="8 9">
    <name type="scientific">Sporichthya brevicatena</name>
    <dbReference type="NCBI Taxonomy" id="171442"/>
    <lineage>
        <taxon>Bacteria</taxon>
        <taxon>Bacillati</taxon>
        <taxon>Actinomycetota</taxon>
        <taxon>Actinomycetes</taxon>
        <taxon>Sporichthyales</taxon>
        <taxon>Sporichthyaceae</taxon>
        <taxon>Sporichthya</taxon>
    </lineage>
</organism>
<evidence type="ECO:0000259" key="7">
    <source>
        <dbReference type="Pfam" id="PF25004"/>
    </source>
</evidence>